<dbReference type="InterPro" id="IPR036529">
    <property type="entry name" value="KIX_dom_sf"/>
</dbReference>
<comment type="caution">
    <text evidence="3">The sequence shown here is derived from an EMBL/GenBank/DDBJ whole genome shotgun (WGS) entry which is preliminary data.</text>
</comment>
<evidence type="ECO:0000256" key="1">
    <source>
        <dbReference type="ARBA" id="ARBA00023242"/>
    </source>
</evidence>
<feature type="compositionally biased region" description="Polar residues" evidence="2">
    <location>
        <begin position="329"/>
        <end position="342"/>
    </location>
</feature>
<name>A0A8S0VGC0_OLEEU</name>
<feature type="compositionally biased region" description="Basic and acidic residues" evidence="2">
    <location>
        <begin position="343"/>
        <end position="355"/>
    </location>
</feature>
<proteinExistence type="predicted"/>
<evidence type="ECO:0008006" key="5">
    <source>
        <dbReference type="Google" id="ProtNLM"/>
    </source>
</evidence>
<keyword evidence="1" id="KW-0539">Nucleus</keyword>
<feature type="region of interest" description="Disordered" evidence="2">
    <location>
        <begin position="414"/>
        <end position="435"/>
    </location>
</feature>
<dbReference type="GO" id="GO:0006355">
    <property type="term" value="P:regulation of DNA-templated transcription"/>
    <property type="evidence" value="ECO:0007669"/>
    <property type="project" value="InterPro"/>
</dbReference>
<sequence length="466" mass="52231">MPRPGPRPYECVRRAWHSHRHQPMRGIIIREIFRLVHENHCAATKKNKEWQEKLPIVALKAEEIMYSKANSEAEYMDLETLWDRVNDAIDTIIRKDESTETGELLPPCVEAALTLGCVAVRASRSQMHSNPRTYLRPTVQESHGVSPKVLDENTNERTCNLWPLHSANISALKKFPAAESADLVLESSGCVTRNTDNHIALSCEKLASPANNQILQVDSNTQLNVGSVYPLYYGTVFNLKSQPEVEVSRPVHQESQKFNPVIVGVPIYSSVAEPAEVGCMQNLSSCDADKNVTNGSSQALSRDKNWMDPRIGCDLSLRLGLISEPSLSMGKSSEYGTNTGRRVSQDRGKPRDKEFPFFPLESGNDFSRLHTSRWNAEGEGQNVEDSRKRKISSIANMDNEQFFLSQDPTSNCFAGRMKRPETPASGKSEEDESTNFGIPVCEKVLHCKDSTRRREGPGESPLRLRF</sequence>
<dbReference type="Proteomes" id="UP000594638">
    <property type="component" value="Unassembled WGS sequence"/>
</dbReference>
<dbReference type="Gramene" id="OE9A068794T4">
    <property type="protein sequence ID" value="OE9A068794C4"/>
    <property type="gene ID" value="OE9A068794"/>
</dbReference>
<keyword evidence="4" id="KW-1185">Reference proteome</keyword>
<evidence type="ECO:0000256" key="2">
    <source>
        <dbReference type="SAM" id="MobiDB-lite"/>
    </source>
</evidence>
<dbReference type="GO" id="GO:0003712">
    <property type="term" value="F:transcription coregulator activity"/>
    <property type="evidence" value="ECO:0007669"/>
    <property type="project" value="InterPro"/>
</dbReference>
<protein>
    <recommendedName>
        <fullName evidence="5">Histone acetyltransferase</fullName>
    </recommendedName>
</protein>
<gene>
    <name evidence="3" type="ORF">OLEA9_A068794</name>
</gene>
<dbReference type="PANTHER" id="PTHR35300:SF4">
    <property type="entry name" value="HISTONE ACETYLTRANSFERASE"/>
    <property type="match status" value="1"/>
</dbReference>
<dbReference type="OrthoDB" id="1937968at2759"/>
<dbReference type="Gene3D" id="1.10.246.20">
    <property type="entry name" value="Coactivator CBP, KIX domain"/>
    <property type="match status" value="1"/>
</dbReference>
<organism evidence="3 4">
    <name type="scientific">Olea europaea subsp. europaea</name>
    <dbReference type="NCBI Taxonomy" id="158383"/>
    <lineage>
        <taxon>Eukaryota</taxon>
        <taxon>Viridiplantae</taxon>
        <taxon>Streptophyta</taxon>
        <taxon>Embryophyta</taxon>
        <taxon>Tracheophyta</taxon>
        <taxon>Spermatophyta</taxon>
        <taxon>Magnoliopsida</taxon>
        <taxon>eudicotyledons</taxon>
        <taxon>Gunneridae</taxon>
        <taxon>Pentapetalae</taxon>
        <taxon>asterids</taxon>
        <taxon>lamiids</taxon>
        <taxon>Lamiales</taxon>
        <taxon>Oleaceae</taxon>
        <taxon>Oleeae</taxon>
        <taxon>Olea</taxon>
    </lineage>
</organism>
<evidence type="ECO:0000313" key="3">
    <source>
        <dbReference type="EMBL" id="CAA3029151.1"/>
    </source>
</evidence>
<reference evidence="3 4" key="1">
    <citation type="submission" date="2019-12" db="EMBL/GenBank/DDBJ databases">
        <authorList>
            <person name="Alioto T."/>
            <person name="Alioto T."/>
            <person name="Gomez Garrido J."/>
        </authorList>
    </citation>
    <scope>NUCLEOTIDE SEQUENCE [LARGE SCALE GENOMIC DNA]</scope>
</reference>
<dbReference type="EMBL" id="CACTIH010009293">
    <property type="protein sequence ID" value="CAA3029151.1"/>
    <property type="molecule type" value="Genomic_DNA"/>
</dbReference>
<accession>A0A8S0VGC0</accession>
<feature type="region of interest" description="Disordered" evidence="2">
    <location>
        <begin position="329"/>
        <end position="363"/>
    </location>
</feature>
<evidence type="ECO:0000313" key="4">
    <source>
        <dbReference type="Proteomes" id="UP000594638"/>
    </source>
</evidence>
<dbReference type="PANTHER" id="PTHR35300">
    <property type="entry name" value="COACTIVATOR CBP, KIX DOMAIN-CONTAINING PROTEIN-RELATED"/>
    <property type="match status" value="1"/>
</dbReference>
<dbReference type="AlphaFoldDB" id="A0A8S0VGC0"/>